<protein>
    <recommendedName>
        <fullName evidence="5">Bystin</fullName>
    </recommendedName>
</protein>
<evidence type="ECO:0008006" key="5">
    <source>
        <dbReference type="Google" id="ProtNLM"/>
    </source>
</evidence>
<accession>A0A5N5JRM6</accession>
<keyword evidence="2" id="KW-0472">Membrane</keyword>
<gene>
    <name evidence="3" type="ORF">DKX38_025715</name>
</gene>
<dbReference type="Proteomes" id="UP000326939">
    <property type="component" value="Chromosome 16"/>
</dbReference>
<dbReference type="GO" id="GO:0030515">
    <property type="term" value="F:snoRNA binding"/>
    <property type="evidence" value="ECO:0007669"/>
    <property type="project" value="TreeGrafter"/>
</dbReference>
<comment type="caution">
    <text evidence="3">The sequence shown here is derived from an EMBL/GenBank/DDBJ whole genome shotgun (WGS) entry which is preliminary data.</text>
</comment>
<organism evidence="3 4">
    <name type="scientific">Salix brachista</name>
    <dbReference type="NCBI Taxonomy" id="2182728"/>
    <lineage>
        <taxon>Eukaryota</taxon>
        <taxon>Viridiplantae</taxon>
        <taxon>Streptophyta</taxon>
        <taxon>Embryophyta</taxon>
        <taxon>Tracheophyta</taxon>
        <taxon>Spermatophyta</taxon>
        <taxon>Magnoliopsida</taxon>
        <taxon>eudicotyledons</taxon>
        <taxon>Gunneridae</taxon>
        <taxon>Pentapetalae</taxon>
        <taxon>rosids</taxon>
        <taxon>fabids</taxon>
        <taxon>Malpighiales</taxon>
        <taxon>Salicaceae</taxon>
        <taxon>Saliceae</taxon>
        <taxon>Salix</taxon>
    </lineage>
</organism>
<keyword evidence="2" id="KW-1133">Transmembrane helix</keyword>
<evidence type="ECO:0000256" key="2">
    <source>
        <dbReference type="SAM" id="Phobius"/>
    </source>
</evidence>
<dbReference type="InterPro" id="IPR007955">
    <property type="entry name" value="Bystin"/>
</dbReference>
<reference evidence="4" key="1">
    <citation type="journal article" date="2019" name="Gigascience">
        <title>De novo genome assembly of the endangered Acer yangbiense, a plant species with extremely small populations endemic to Yunnan Province, China.</title>
        <authorList>
            <person name="Yang J."/>
            <person name="Wariss H.M."/>
            <person name="Tao L."/>
            <person name="Zhang R."/>
            <person name="Yun Q."/>
            <person name="Hollingsworth P."/>
            <person name="Dao Z."/>
            <person name="Luo G."/>
            <person name="Guo H."/>
            <person name="Ma Y."/>
            <person name="Sun W."/>
        </authorList>
    </citation>
    <scope>NUCLEOTIDE SEQUENCE [LARGE SCALE GENOMIC DNA]</scope>
    <source>
        <strain evidence="4">cv. br00</strain>
    </source>
</reference>
<dbReference type="GO" id="GO:0005730">
    <property type="term" value="C:nucleolus"/>
    <property type="evidence" value="ECO:0007669"/>
    <property type="project" value="TreeGrafter"/>
</dbReference>
<keyword evidence="4" id="KW-1185">Reference proteome</keyword>
<dbReference type="PANTHER" id="PTHR12821">
    <property type="entry name" value="BYSTIN"/>
    <property type="match status" value="1"/>
</dbReference>
<dbReference type="GO" id="GO:0005737">
    <property type="term" value="C:cytoplasm"/>
    <property type="evidence" value="ECO:0007669"/>
    <property type="project" value="TreeGrafter"/>
</dbReference>
<name>A0A5N5JRM6_9ROSI</name>
<evidence type="ECO:0000313" key="4">
    <source>
        <dbReference type="Proteomes" id="UP000326939"/>
    </source>
</evidence>
<keyword evidence="2" id="KW-0812">Transmembrane</keyword>
<sequence length="228" mass="26696">MGKKRERHRNPELFLPEVSDSIAPSTKTRCKASKHHQKQQKVVRMNIASLVLTDALVCCYPLLLPYFPVFVEILNAILELKLQFLIQFTPFLLLDMQSGPWTLREAVIVGSIIQKVSIPMLHSCYFMKLLLDKKYALPYRVLDAVVAHFMTFLEDTRIMPVIWQQSLLSFVQRYKNELQKEDKDNLRRLVLRMKHKLVSPEIIRELDNSRNRGEKDDPMSLNIICMQN</sequence>
<comment type="similarity">
    <text evidence="1">Belongs to the bystin family.</text>
</comment>
<dbReference type="Pfam" id="PF05291">
    <property type="entry name" value="Bystin"/>
    <property type="match status" value="1"/>
</dbReference>
<dbReference type="AlphaFoldDB" id="A0A5N5JRM6"/>
<dbReference type="GO" id="GO:0006364">
    <property type="term" value="P:rRNA processing"/>
    <property type="evidence" value="ECO:0007669"/>
    <property type="project" value="TreeGrafter"/>
</dbReference>
<proteinExistence type="inferred from homology"/>
<dbReference type="EMBL" id="VDCV01000016">
    <property type="protein sequence ID" value="KAB5521396.1"/>
    <property type="molecule type" value="Genomic_DNA"/>
</dbReference>
<feature type="transmembrane region" description="Helical" evidence="2">
    <location>
        <begin position="47"/>
        <end position="67"/>
    </location>
</feature>
<evidence type="ECO:0000313" key="3">
    <source>
        <dbReference type="EMBL" id="KAB5521396.1"/>
    </source>
</evidence>
<dbReference type="PANTHER" id="PTHR12821:SF0">
    <property type="entry name" value="BYSTIN"/>
    <property type="match status" value="1"/>
</dbReference>
<dbReference type="GO" id="GO:0030688">
    <property type="term" value="C:preribosome, small subunit precursor"/>
    <property type="evidence" value="ECO:0007669"/>
    <property type="project" value="TreeGrafter"/>
</dbReference>
<evidence type="ECO:0000256" key="1">
    <source>
        <dbReference type="ARBA" id="ARBA00007114"/>
    </source>
</evidence>